<sequence>MDGTGWTDNWDCINPMFKFSQTARKVSGFRRLNRNRTVFPNAVGLTKALYLATWALPKKWTLPVRNGGQIYAELAIMDPGRLSGD</sequence>
<comment type="caution">
    <text evidence="1">The sequence shown here is derived from an EMBL/GenBank/DDBJ whole genome shotgun (WGS) entry which is preliminary data.</text>
</comment>
<dbReference type="EMBL" id="DVJN01000122">
    <property type="protein sequence ID" value="HIS92596.1"/>
    <property type="molecule type" value="Genomic_DNA"/>
</dbReference>
<gene>
    <name evidence="1" type="ORF">IAA84_06210</name>
</gene>
<organism evidence="1 2">
    <name type="scientific">Candidatus Alectryocaccomicrobium excrementavium</name>
    <dbReference type="NCBI Taxonomy" id="2840668"/>
    <lineage>
        <taxon>Bacteria</taxon>
        <taxon>Bacillati</taxon>
        <taxon>Bacillota</taxon>
        <taxon>Clostridia</taxon>
        <taxon>Candidatus Alectryocaccomicrobium</taxon>
    </lineage>
</organism>
<dbReference type="AlphaFoldDB" id="A0A9D1FZY9"/>
<evidence type="ECO:0000313" key="2">
    <source>
        <dbReference type="Proteomes" id="UP000824140"/>
    </source>
</evidence>
<reference evidence="1" key="2">
    <citation type="journal article" date="2021" name="PeerJ">
        <title>Extensive microbial diversity within the chicken gut microbiome revealed by metagenomics and culture.</title>
        <authorList>
            <person name="Gilroy R."/>
            <person name="Ravi A."/>
            <person name="Getino M."/>
            <person name="Pursley I."/>
            <person name="Horton D.L."/>
            <person name="Alikhan N.F."/>
            <person name="Baker D."/>
            <person name="Gharbi K."/>
            <person name="Hall N."/>
            <person name="Watson M."/>
            <person name="Adriaenssens E.M."/>
            <person name="Foster-Nyarko E."/>
            <person name="Jarju S."/>
            <person name="Secka A."/>
            <person name="Antonio M."/>
            <person name="Oren A."/>
            <person name="Chaudhuri R.R."/>
            <person name="La Ragione R."/>
            <person name="Hildebrand F."/>
            <person name="Pallen M.J."/>
        </authorList>
    </citation>
    <scope>NUCLEOTIDE SEQUENCE</scope>
    <source>
        <strain evidence="1">13766</strain>
    </source>
</reference>
<protein>
    <submittedName>
        <fullName evidence="1">Uncharacterized protein</fullName>
    </submittedName>
</protein>
<accession>A0A9D1FZY9</accession>
<name>A0A9D1FZY9_9FIRM</name>
<dbReference type="Proteomes" id="UP000824140">
    <property type="component" value="Unassembled WGS sequence"/>
</dbReference>
<proteinExistence type="predicted"/>
<evidence type="ECO:0000313" key="1">
    <source>
        <dbReference type="EMBL" id="HIS92596.1"/>
    </source>
</evidence>
<reference evidence="1" key="1">
    <citation type="submission" date="2020-10" db="EMBL/GenBank/DDBJ databases">
        <authorList>
            <person name="Gilroy R."/>
        </authorList>
    </citation>
    <scope>NUCLEOTIDE SEQUENCE</scope>
    <source>
        <strain evidence="1">13766</strain>
    </source>
</reference>